<keyword evidence="5" id="KW-1185">Reference proteome</keyword>
<dbReference type="InterPro" id="IPR004821">
    <property type="entry name" value="Cyt_trans-like"/>
</dbReference>
<evidence type="ECO:0000259" key="3">
    <source>
        <dbReference type="Pfam" id="PF01467"/>
    </source>
</evidence>
<evidence type="ECO:0000256" key="2">
    <source>
        <dbReference type="ARBA" id="ARBA00022695"/>
    </source>
</evidence>
<dbReference type="InterPro" id="IPR050385">
    <property type="entry name" value="Archaeal_FAD_synthase"/>
</dbReference>
<keyword evidence="1" id="KW-0808">Transferase</keyword>
<evidence type="ECO:0000256" key="1">
    <source>
        <dbReference type="ARBA" id="ARBA00022679"/>
    </source>
</evidence>
<dbReference type="Gene3D" id="3.30.428.10">
    <property type="entry name" value="HIT-like"/>
    <property type="match status" value="1"/>
</dbReference>
<gene>
    <name evidence="4" type="ORF">SJ2017_0062</name>
</gene>
<name>A0ABN4Y8Z7_9GAMM</name>
<dbReference type="InterPro" id="IPR036265">
    <property type="entry name" value="HIT-like_sf"/>
</dbReference>
<dbReference type="NCBIfam" id="TIGR00125">
    <property type="entry name" value="cyt_tran_rel"/>
    <property type="match status" value="1"/>
</dbReference>
<dbReference type="InterPro" id="IPR014729">
    <property type="entry name" value="Rossmann-like_a/b/a_fold"/>
</dbReference>
<dbReference type="PANTHER" id="PTHR43793">
    <property type="entry name" value="FAD SYNTHASE"/>
    <property type="match status" value="1"/>
</dbReference>
<dbReference type="Gene3D" id="3.40.50.620">
    <property type="entry name" value="HUPs"/>
    <property type="match status" value="1"/>
</dbReference>
<keyword evidence="2 4" id="KW-0548">Nucleotidyltransferase</keyword>
<evidence type="ECO:0000313" key="4">
    <source>
        <dbReference type="EMBL" id="ARD20411.1"/>
    </source>
</evidence>
<dbReference type="GO" id="GO:0016779">
    <property type="term" value="F:nucleotidyltransferase activity"/>
    <property type="evidence" value="ECO:0007669"/>
    <property type="project" value="UniProtKB-KW"/>
</dbReference>
<dbReference type="SUPFAM" id="SSF54197">
    <property type="entry name" value="HIT-like"/>
    <property type="match status" value="1"/>
</dbReference>
<dbReference type="Proteomes" id="UP000191820">
    <property type="component" value="Chromosome"/>
</dbReference>
<organism evidence="4 5">
    <name type="scientific">Shewanella japonica</name>
    <dbReference type="NCBI Taxonomy" id="93973"/>
    <lineage>
        <taxon>Bacteria</taxon>
        <taxon>Pseudomonadati</taxon>
        <taxon>Pseudomonadota</taxon>
        <taxon>Gammaproteobacteria</taxon>
        <taxon>Alteromonadales</taxon>
        <taxon>Shewanellaceae</taxon>
        <taxon>Shewanella</taxon>
    </lineage>
</organism>
<dbReference type="Pfam" id="PF01467">
    <property type="entry name" value="CTP_transf_like"/>
    <property type="match status" value="1"/>
</dbReference>
<proteinExistence type="predicted"/>
<dbReference type="PANTHER" id="PTHR43793:SF1">
    <property type="entry name" value="FAD SYNTHASE"/>
    <property type="match status" value="1"/>
</dbReference>
<protein>
    <submittedName>
        <fullName evidence="4">Glycerol-3-phosphate cytidylyltransferase</fullName>
    </submittedName>
</protein>
<dbReference type="EMBL" id="CP020472">
    <property type="protein sequence ID" value="ARD20411.1"/>
    <property type="molecule type" value="Genomic_DNA"/>
</dbReference>
<reference evidence="4 5" key="1">
    <citation type="submission" date="2017-03" db="EMBL/GenBank/DDBJ databases">
        <title>Genome sequencing of Shewanella japonica KCTC 22435.</title>
        <authorList>
            <person name="Kim K.M."/>
        </authorList>
    </citation>
    <scope>NUCLEOTIDE SEQUENCE [LARGE SCALE GENOMIC DNA]</scope>
    <source>
        <strain evidence="4 5">KCTC 22435</strain>
    </source>
</reference>
<sequence length="282" mass="32773">MPQVTLKKFAYPESLIKSYQHWDLLLRPEQPTLGSMVLICKESVHQYSSISKEAADEQSLIISDIERVLKKRFDYTKINYLMLMMADPDVHFHVIPRYESPVEFCDKVFTDKQWPNQPSLANELQLDDIYQQELLKTLKSDFISLESKETTKKYRRMYTSGCFDIFHQGHLNILKKTKELCDYLIVGVSTDEVIINSKGRPPIIPFEERISILEANRYVDEVIPQVDKNKQAVVDQYNIDAISVGSDWKGKYPPVTCEMVYFDYTPNVSSTVLKQKLNITPK</sequence>
<feature type="domain" description="Cytidyltransferase-like" evidence="3">
    <location>
        <begin position="159"/>
        <end position="248"/>
    </location>
</feature>
<evidence type="ECO:0000313" key="5">
    <source>
        <dbReference type="Proteomes" id="UP000191820"/>
    </source>
</evidence>
<accession>A0ABN4Y8Z7</accession>
<dbReference type="SUPFAM" id="SSF52374">
    <property type="entry name" value="Nucleotidylyl transferase"/>
    <property type="match status" value="1"/>
</dbReference>